<evidence type="ECO:0000313" key="2">
    <source>
        <dbReference type="EMBL" id="EPQ15284.1"/>
    </source>
</evidence>
<dbReference type="AlphaFoldDB" id="S7ND48"/>
<dbReference type="EMBL" id="KE164124">
    <property type="protein sequence ID" value="EPQ15284.1"/>
    <property type="molecule type" value="Genomic_DNA"/>
</dbReference>
<sequence length="57" mass="6366">MEVHPKSGASWESTQSERATRPQAHRTAAVLLITQKQLVPPYKPSFCYSGEGHITWA</sequence>
<protein>
    <submittedName>
        <fullName evidence="2">Uncharacterized protein</fullName>
    </submittedName>
</protein>
<reference evidence="2 3" key="1">
    <citation type="journal article" date="2013" name="Nat. Commun.">
        <title>Genome analysis reveals insights into physiology and longevity of the Brandt's bat Myotis brandtii.</title>
        <authorList>
            <person name="Seim I."/>
            <person name="Fang X."/>
            <person name="Xiong Z."/>
            <person name="Lobanov A.V."/>
            <person name="Huang Z."/>
            <person name="Ma S."/>
            <person name="Feng Y."/>
            <person name="Turanov A.A."/>
            <person name="Zhu Y."/>
            <person name="Lenz T.L."/>
            <person name="Gerashchenko M.V."/>
            <person name="Fan D."/>
            <person name="Hee Yim S."/>
            <person name="Yao X."/>
            <person name="Jordan D."/>
            <person name="Xiong Y."/>
            <person name="Ma Y."/>
            <person name="Lyapunov A.N."/>
            <person name="Chen G."/>
            <person name="Kulakova O.I."/>
            <person name="Sun Y."/>
            <person name="Lee S.G."/>
            <person name="Bronson R.T."/>
            <person name="Moskalev A.A."/>
            <person name="Sunyaev S.R."/>
            <person name="Zhang G."/>
            <person name="Krogh A."/>
            <person name="Wang J."/>
            <person name="Gladyshev V.N."/>
        </authorList>
    </citation>
    <scope>NUCLEOTIDE SEQUENCE [LARGE SCALE GENOMIC DNA]</scope>
</reference>
<proteinExistence type="predicted"/>
<accession>S7ND48</accession>
<evidence type="ECO:0000313" key="3">
    <source>
        <dbReference type="Proteomes" id="UP000052978"/>
    </source>
</evidence>
<name>S7ND48_MYOBR</name>
<organism evidence="2 3">
    <name type="scientific">Myotis brandtii</name>
    <name type="common">Brandt's bat</name>
    <dbReference type="NCBI Taxonomy" id="109478"/>
    <lineage>
        <taxon>Eukaryota</taxon>
        <taxon>Metazoa</taxon>
        <taxon>Chordata</taxon>
        <taxon>Craniata</taxon>
        <taxon>Vertebrata</taxon>
        <taxon>Euteleostomi</taxon>
        <taxon>Mammalia</taxon>
        <taxon>Eutheria</taxon>
        <taxon>Laurasiatheria</taxon>
        <taxon>Chiroptera</taxon>
        <taxon>Yangochiroptera</taxon>
        <taxon>Vespertilionidae</taxon>
        <taxon>Myotis</taxon>
    </lineage>
</organism>
<gene>
    <name evidence="2" type="ORF">D623_10013192</name>
</gene>
<evidence type="ECO:0000256" key="1">
    <source>
        <dbReference type="SAM" id="MobiDB-lite"/>
    </source>
</evidence>
<keyword evidence="3" id="KW-1185">Reference proteome</keyword>
<dbReference type="Proteomes" id="UP000052978">
    <property type="component" value="Unassembled WGS sequence"/>
</dbReference>
<feature type="region of interest" description="Disordered" evidence="1">
    <location>
        <begin position="1"/>
        <end position="24"/>
    </location>
</feature>